<accession>A0AAD7K904</accession>
<proteinExistence type="predicted"/>
<dbReference type="AlphaFoldDB" id="A0AAD7K904"/>
<evidence type="ECO:0000313" key="3">
    <source>
        <dbReference type="Proteomes" id="UP001215280"/>
    </source>
</evidence>
<protein>
    <submittedName>
        <fullName evidence="2">Uncharacterized protein</fullName>
    </submittedName>
</protein>
<evidence type="ECO:0000256" key="1">
    <source>
        <dbReference type="SAM" id="MobiDB-lite"/>
    </source>
</evidence>
<dbReference type="Proteomes" id="UP001215280">
    <property type="component" value="Unassembled WGS sequence"/>
</dbReference>
<reference evidence="2" key="1">
    <citation type="submission" date="2023-03" db="EMBL/GenBank/DDBJ databases">
        <title>Massive genome expansion in bonnet fungi (Mycena s.s.) driven by repeated elements and novel gene families across ecological guilds.</title>
        <authorList>
            <consortium name="Lawrence Berkeley National Laboratory"/>
            <person name="Harder C.B."/>
            <person name="Miyauchi S."/>
            <person name="Viragh M."/>
            <person name="Kuo A."/>
            <person name="Thoen E."/>
            <person name="Andreopoulos B."/>
            <person name="Lu D."/>
            <person name="Skrede I."/>
            <person name="Drula E."/>
            <person name="Henrissat B."/>
            <person name="Morin E."/>
            <person name="Kohler A."/>
            <person name="Barry K."/>
            <person name="LaButti K."/>
            <person name="Morin E."/>
            <person name="Salamov A."/>
            <person name="Lipzen A."/>
            <person name="Mereny Z."/>
            <person name="Hegedus B."/>
            <person name="Baldrian P."/>
            <person name="Stursova M."/>
            <person name="Weitz H."/>
            <person name="Taylor A."/>
            <person name="Grigoriev I.V."/>
            <person name="Nagy L.G."/>
            <person name="Martin F."/>
            <person name="Kauserud H."/>
        </authorList>
    </citation>
    <scope>NUCLEOTIDE SEQUENCE</scope>
    <source>
        <strain evidence="2">CBHHK188m</strain>
    </source>
</reference>
<feature type="region of interest" description="Disordered" evidence="1">
    <location>
        <begin position="58"/>
        <end position="86"/>
    </location>
</feature>
<name>A0AAD7K904_9AGAR</name>
<sequence length="433" mass="49039">MERAPTVPLWSSYTISPRTQVIPLQMSFVDRLASQYAFIDRQRRNILAGELEKLEREGRNFEGRTTEPLSESSSSESDSEYTLPGGGYVRKPRVYNLRPRPRPALADITPIPETITADFLVEKLGFRRVRWEEPRVFTDLEERIGAVFVGPPHQRQRWESSVRKANVVMRMARASINHANLDTHNYLRGGITHDPTAKRPRRIDHCYTMHNIAALASLRNSRAVQDITSFQNAVLQGIAPRAWSDTRSIIDAVVQSDWDLHVPFQLGNQGPYQPTAFSEVEYRFDLPDSMGRRDEDDHPSSIRGLTAVGAYPYTEGDLILWNDRTVVDFPPGSSFFFLGALTRYSFCAVEKPGYQMIITQACGARLHGYVADGREKRYTPHPEPEFPSRAAQKADRLVRAREAIGLLPTVTEWDAAEGQDLEDSILEFASFGV</sequence>
<comment type="caution">
    <text evidence="2">The sequence shown here is derived from an EMBL/GenBank/DDBJ whole genome shotgun (WGS) entry which is preliminary data.</text>
</comment>
<gene>
    <name evidence="2" type="ORF">DFH07DRAFT_950053</name>
</gene>
<organism evidence="2 3">
    <name type="scientific">Mycena maculata</name>
    <dbReference type="NCBI Taxonomy" id="230809"/>
    <lineage>
        <taxon>Eukaryota</taxon>
        <taxon>Fungi</taxon>
        <taxon>Dikarya</taxon>
        <taxon>Basidiomycota</taxon>
        <taxon>Agaricomycotina</taxon>
        <taxon>Agaricomycetes</taxon>
        <taxon>Agaricomycetidae</taxon>
        <taxon>Agaricales</taxon>
        <taxon>Marasmiineae</taxon>
        <taxon>Mycenaceae</taxon>
        <taxon>Mycena</taxon>
    </lineage>
</organism>
<evidence type="ECO:0000313" key="2">
    <source>
        <dbReference type="EMBL" id="KAJ7780828.1"/>
    </source>
</evidence>
<keyword evidence="3" id="KW-1185">Reference proteome</keyword>
<dbReference type="EMBL" id="JARJLG010000005">
    <property type="protein sequence ID" value="KAJ7780828.1"/>
    <property type="molecule type" value="Genomic_DNA"/>
</dbReference>